<feature type="compositionally biased region" description="Low complexity" evidence="1">
    <location>
        <begin position="764"/>
        <end position="783"/>
    </location>
</feature>
<dbReference type="InterPro" id="IPR011333">
    <property type="entry name" value="SKP1/BTB/POZ_sf"/>
</dbReference>
<keyword evidence="2" id="KW-0472">Membrane</keyword>
<evidence type="ECO:0000313" key="4">
    <source>
        <dbReference type="EMBL" id="KAJ3517429.1"/>
    </source>
</evidence>
<dbReference type="Gene3D" id="3.30.710.10">
    <property type="entry name" value="Potassium Channel Kv1.1, Chain A"/>
    <property type="match status" value="1"/>
</dbReference>
<dbReference type="Pfam" id="PF20151">
    <property type="entry name" value="DUF6533"/>
    <property type="match status" value="1"/>
</dbReference>
<feature type="transmembrane region" description="Helical" evidence="2">
    <location>
        <begin position="609"/>
        <end position="630"/>
    </location>
</feature>
<comment type="caution">
    <text evidence="4">The sequence shown here is derived from an EMBL/GenBank/DDBJ whole genome shotgun (WGS) entry which is preliminary data.</text>
</comment>
<feature type="region of interest" description="Disordered" evidence="1">
    <location>
        <begin position="750"/>
        <end position="783"/>
    </location>
</feature>
<name>A0A9W8N1N7_9AGAR</name>
<dbReference type="CDD" id="cd18186">
    <property type="entry name" value="BTB_POZ_ZBTB_KLHL-like"/>
    <property type="match status" value="1"/>
</dbReference>
<keyword evidence="2" id="KW-0812">Transmembrane</keyword>
<evidence type="ECO:0000256" key="1">
    <source>
        <dbReference type="SAM" id="MobiDB-lite"/>
    </source>
</evidence>
<accession>A0A9W8N1N7</accession>
<organism evidence="4 5">
    <name type="scientific">Agrocybe chaxingu</name>
    <dbReference type="NCBI Taxonomy" id="84603"/>
    <lineage>
        <taxon>Eukaryota</taxon>
        <taxon>Fungi</taxon>
        <taxon>Dikarya</taxon>
        <taxon>Basidiomycota</taxon>
        <taxon>Agaricomycotina</taxon>
        <taxon>Agaricomycetes</taxon>
        <taxon>Agaricomycetidae</taxon>
        <taxon>Agaricales</taxon>
        <taxon>Agaricineae</taxon>
        <taxon>Strophariaceae</taxon>
        <taxon>Agrocybe</taxon>
    </lineage>
</organism>
<dbReference type="InterPro" id="IPR000210">
    <property type="entry name" value="BTB/POZ_dom"/>
</dbReference>
<sequence>MSKAYDDVDTDSEMEALVCPTSSLQNAVGSRLVHRNARLQRDDKYYFDDGSCVFLVENTLFNVHRSILSKDSSSFSTMFSLPQGNVTVEGLSDDNPIVLCGDTPDEFRHFLWALYALPPELLIVTTPSANLLHLIDIARISNKYSFKSLETWALDAVQEYVNRKPSPILSAIPSPQSYVFISERDGKPRKPTQEETAHLLTCLIRLAQMCQHERLLNTMITLLRQLMVSSVQYAYLAMTLADELDLRVLKGAAYLEVMHKAVVVRKLRVDVLKPPAPANASSSSLVHGDSSSTASDSSREEGSLDESGRLIITRAQQLRLLAGYYRLTSTWDKLRTPPPFEHSHSCSATWHQQGCTQSWLEFWKEKTRSDAVMGLGLADVLGRLRLVQKEYDRWGSATYMHHDCRMNAKKAIGEVIRRVEDALPDYFAEPALAAPTSIFLTPTRRRRPFDMELSPENEEYIRLYKGSLIPLKIVLVSLVWVLHDYFVTLEDEIRYIWSQKPSFGRFMFFWIRYYTIALLIFDVLQIHGFAIPGVATKDVCVKVDPAVRLVGAISLWSVEIIMQLRVYALFGRSRKIALFNAILFIVSIAFFIWIMVLNARNRENLIAKAWIPPTIYELVLFLFVLYKAITSPSACIKLNERISLTTVLLSENTVYFFCIAVLLIFNNLMVVPGATKIPWFGLAPFHAAVGILTSRMLIHLRKFTIHNLDGDKTPGRTITTQGGLAFDSFNISDLTEVTLMTATHESRYDEESIIGSSESDDSHNSNSTSVSRSTSLSSRTASTLSTITPSVQVRFGEPGPSRLHVNT</sequence>
<dbReference type="Proteomes" id="UP001148786">
    <property type="component" value="Unassembled WGS sequence"/>
</dbReference>
<dbReference type="PROSITE" id="PS50097">
    <property type="entry name" value="BTB"/>
    <property type="match status" value="1"/>
</dbReference>
<feature type="compositionally biased region" description="Low complexity" evidence="1">
    <location>
        <begin position="278"/>
        <end position="296"/>
    </location>
</feature>
<dbReference type="AlphaFoldDB" id="A0A9W8N1N7"/>
<proteinExistence type="predicted"/>
<evidence type="ECO:0000256" key="2">
    <source>
        <dbReference type="SAM" id="Phobius"/>
    </source>
</evidence>
<dbReference type="SUPFAM" id="SSF54695">
    <property type="entry name" value="POZ domain"/>
    <property type="match status" value="1"/>
</dbReference>
<gene>
    <name evidence="4" type="ORF">NLJ89_g513</name>
</gene>
<evidence type="ECO:0000313" key="5">
    <source>
        <dbReference type="Proteomes" id="UP001148786"/>
    </source>
</evidence>
<keyword evidence="5" id="KW-1185">Reference proteome</keyword>
<feature type="domain" description="BTB" evidence="3">
    <location>
        <begin position="50"/>
        <end position="115"/>
    </location>
</feature>
<feature type="transmembrane region" description="Helical" evidence="2">
    <location>
        <begin position="468"/>
        <end position="487"/>
    </location>
</feature>
<feature type="transmembrane region" description="Helical" evidence="2">
    <location>
        <begin position="546"/>
        <end position="564"/>
    </location>
</feature>
<feature type="transmembrane region" description="Helical" evidence="2">
    <location>
        <begin position="642"/>
        <end position="665"/>
    </location>
</feature>
<dbReference type="InterPro" id="IPR045340">
    <property type="entry name" value="DUF6533"/>
</dbReference>
<evidence type="ECO:0000259" key="3">
    <source>
        <dbReference type="PROSITE" id="PS50097"/>
    </source>
</evidence>
<reference evidence="4" key="1">
    <citation type="submission" date="2022-07" db="EMBL/GenBank/DDBJ databases">
        <title>Genome Sequence of Agrocybe chaxingu.</title>
        <authorList>
            <person name="Buettner E."/>
        </authorList>
    </citation>
    <scope>NUCLEOTIDE SEQUENCE</scope>
    <source>
        <strain evidence="4">MP-N11</strain>
    </source>
</reference>
<feature type="transmembrane region" description="Helical" evidence="2">
    <location>
        <begin position="576"/>
        <end position="597"/>
    </location>
</feature>
<feature type="region of interest" description="Disordered" evidence="1">
    <location>
        <begin position="276"/>
        <end position="302"/>
    </location>
</feature>
<dbReference type="SMART" id="SM00225">
    <property type="entry name" value="BTB"/>
    <property type="match status" value="1"/>
</dbReference>
<keyword evidence="2" id="KW-1133">Transmembrane helix</keyword>
<dbReference type="EMBL" id="JANKHO010000019">
    <property type="protein sequence ID" value="KAJ3517429.1"/>
    <property type="molecule type" value="Genomic_DNA"/>
</dbReference>
<dbReference type="OrthoDB" id="8117402at2759"/>
<feature type="transmembrane region" description="Helical" evidence="2">
    <location>
        <begin position="507"/>
        <end position="526"/>
    </location>
</feature>
<protein>
    <recommendedName>
        <fullName evidence="3">BTB domain-containing protein</fullName>
    </recommendedName>
</protein>
<feature type="transmembrane region" description="Helical" evidence="2">
    <location>
        <begin position="677"/>
        <end position="698"/>
    </location>
</feature>